<evidence type="ECO:0000256" key="1">
    <source>
        <dbReference type="ARBA" id="ARBA00023125"/>
    </source>
</evidence>
<dbReference type="PANTHER" id="PTHR46797:SF11">
    <property type="entry name" value="HTH-TYPE TRANSCRIPTIONAL REGULATOR PUUR"/>
    <property type="match status" value="1"/>
</dbReference>
<name>A0A4R6QFS9_9BURK</name>
<evidence type="ECO:0000313" key="4">
    <source>
        <dbReference type="EMBL" id="TDP61250.1"/>
    </source>
</evidence>
<dbReference type="OrthoDB" id="9814751at2"/>
<dbReference type="GO" id="GO:0003700">
    <property type="term" value="F:DNA-binding transcription factor activity"/>
    <property type="evidence" value="ECO:0007669"/>
    <property type="project" value="TreeGrafter"/>
</dbReference>
<dbReference type="PANTHER" id="PTHR46797">
    <property type="entry name" value="HTH-TYPE TRANSCRIPTIONAL REGULATOR"/>
    <property type="match status" value="1"/>
</dbReference>
<dbReference type="InterPro" id="IPR014710">
    <property type="entry name" value="RmlC-like_jellyroll"/>
</dbReference>
<dbReference type="Gene3D" id="2.60.120.10">
    <property type="entry name" value="Jelly Rolls"/>
    <property type="match status" value="1"/>
</dbReference>
<gene>
    <name evidence="4" type="ORF">DES47_11422</name>
</gene>
<dbReference type="FunCoup" id="A0A4R6QFS9">
    <property type="interactions" value="102"/>
</dbReference>
<reference evidence="4 5" key="1">
    <citation type="submission" date="2019-03" db="EMBL/GenBank/DDBJ databases">
        <title>Genomic Encyclopedia of Type Strains, Phase IV (KMG-IV): sequencing the most valuable type-strain genomes for metagenomic binning, comparative biology and taxonomic classification.</title>
        <authorList>
            <person name="Goeker M."/>
        </authorList>
    </citation>
    <scope>NUCLEOTIDE SEQUENCE [LARGE SCALE GENOMIC DNA]</scope>
    <source>
        <strain evidence="4 5">DSM 16998</strain>
    </source>
</reference>
<dbReference type="GO" id="GO:0005829">
    <property type="term" value="C:cytosol"/>
    <property type="evidence" value="ECO:0007669"/>
    <property type="project" value="TreeGrafter"/>
</dbReference>
<proteinExistence type="predicted"/>
<dbReference type="RefSeq" id="WP_133703767.1">
    <property type="nucleotide sequence ID" value="NZ_SNXS01000014.1"/>
</dbReference>
<dbReference type="SUPFAM" id="SSF47413">
    <property type="entry name" value="lambda repressor-like DNA-binding domains"/>
    <property type="match status" value="1"/>
</dbReference>
<dbReference type="Pfam" id="PF07883">
    <property type="entry name" value="Cupin_2"/>
    <property type="match status" value="1"/>
</dbReference>
<dbReference type="InParanoid" id="A0A4R6QFS9"/>
<organism evidence="4 5">
    <name type="scientific">Roseateles toxinivorans</name>
    <dbReference type="NCBI Taxonomy" id="270368"/>
    <lineage>
        <taxon>Bacteria</taxon>
        <taxon>Pseudomonadati</taxon>
        <taxon>Pseudomonadota</taxon>
        <taxon>Betaproteobacteria</taxon>
        <taxon>Burkholderiales</taxon>
        <taxon>Sphaerotilaceae</taxon>
        <taxon>Roseateles</taxon>
    </lineage>
</organism>
<keyword evidence="1" id="KW-0238">DNA-binding</keyword>
<keyword evidence="5" id="KW-1185">Reference proteome</keyword>
<dbReference type="Pfam" id="PF01381">
    <property type="entry name" value="HTH_3"/>
    <property type="match status" value="1"/>
</dbReference>
<feature type="domain" description="HTH cro/C1-type" evidence="3">
    <location>
        <begin position="49"/>
        <end position="103"/>
    </location>
</feature>
<evidence type="ECO:0000313" key="5">
    <source>
        <dbReference type="Proteomes" id="UP000295361"/>
    </source>
</evidence>
<dbReference type="Proteomes" id="UP000295361">
    <property type="component" value="Unassembled WGS sequence"/>
</dbReference>
<dbReference type="EMBL" id="SNXS01000014">
    <property type="protein sequence ID" value="TDP61250.1"/>
    <property type="molecule type" value="Genomic_DNA"/>
</dbReference>
<dbReference type="InterPro" id="IPR001387">
    <property type="entry name" value="Cro/C1-type_HTH"/>
</dbReference>
<dbReference type="Gene3D" id="1.10.260.40">
    <property type="entry name" value="lambda repressor-like DNA-binding domains"/>
    <property type="match status" value="1"/>
</dbReference>
<dbReference type="SMART" id="SM00530">
    <property type="entry name" value="HTH_XRE"/>
    <property type="match status" value="1"/>
</dbReference>
<evidence type="ECO:0000256" key="2">
    <source>
        <dbReference type="SAM" id="MobiDB-lite"/>
    </source>
</evidence>
<dbReference type="InterPro" id="IPR050807">
    <property type="entry name" value="TransReg_Diox_bact_type"/>
</dbReference>
<dbReference type="InterPro" id="IPR013096">
    <property type="entry name" value="Cupin_2"/>
</dbReference>
<dbReference type="InterPro" id="IPR010982">
    <property type="entry name" value="Lambda_DNA-bd_dom_sf"/>
</dbReference>
<dbReference type="CDD" id="cd02209">
    <property type="entry name" value="cupin_XRE_C"/>
    <property type="match status" value="1"/>
</dbReference>
<evidence type="ECO:0000259" key="3">
    <source>
        <dbReference type="PROSITE" id="PS50943"/>
    </source>
</evidence>
<accession>A0A4R6QFS9</accession>
<dbReference type="SUPFAM" id="SSF51182">
    <property type="entry name" value="RmlC-like cupins"/>
    <property type="match status" value="1"/>
</dbReference>
<dbReference type="PROSITE" id="PS50943">
    <property type="entry name" value="HTH_CROC1"/>
    <property type="match status" value="1"/>
</dbReference>
<dbReference type="InterPro" id="IPR011051">
    <property type="entry name" value="RmlC_Cupin_sf"/>
</dbReference>
<feature type="region of interest" description="Disordered" evidence="2">
    <location>
        <begin position="1"/>
        <end position="42"/>
    </location>
</feature>
<sequence length="221" mass="23593">MKTKTTQSAEARKKPATTKASPAVGTRAIEGGDATPVAHEPPAGVGARLRYVRELHGLSQRELARRSDLNHGTIRCIENETISPSVGSLRKILDSLPITLSEFFSLDPETETKVFFQRDELLEVGAGGISLLQVGHNLKGRPLQVLLERYAPGAETAAQPYSHQGDEGGVVIQGQVEVTVGGVTKVLGPGDGFLFSSRLPHRFRNVGDVEAVVVSANTPPL</sequence>
<protein>
    <submittedName>
        <fullName evidence="4">XRE family transcriptional regulator</fullName>
    </submittedName>
</protein>
<dbReference type="AlphaFoldDB" id="A0A4R6QFS9"/>
<comment type="caution">
    <text evidence="4">The sequence shown here is derived from an EMBL/GenBank/DDBJ whole genome shotgun (WGS) entry which is preliminary data.</text>
</comment>
<dbReference type="CDD" id="cd00093">
    <property type="entry name" value="HTH_XRE"/>
    <property type="match status" value="1"/>
</dbReference>
<dbReference type="GO" id="GO:0003677">
    <property type="term" value="F:DNA binding"/>
    <property type="evidence" value="ECO:0007669"/>
    <property type="project" value="UniProtKB-KW"/>
</dbReference>